<dbReference type="AlphaFoldDB" id="A0AAE3SQ03"/>
<dbReference type="InterPro" id="IPR003718">
    <property type="entry name" value="OsmC/Ohr_fam"/>
</dbReference>
<dbReference type="Proteomes" id="UP001207116">
    <property type="component" value="Unassembled WGS sequence"/>
</dbReference>
<dbReference type="PANTHER" id="PTHR39624">
    <property type="entry name" value="PROTEIN INVOLVED IN RIMO-MEDIATED BETA-METHYLTHIOLATION OF RIBOSOMAL PROTEIN S12 YCAO"/>
    <property type="match status" value="1"/>
</dbReference>
<name>A0AAE3SQ03_9FLAO</name>
<dbReference type="InterPro" id="IPR015946">
    <property type="entry name" value="KH_dom-like_a/b"/>
</dbReference>
<sequence>MTSKVTYLGELRTQCQHLRSGNEFITDAPVDNNGRGEAFSPTDTVATALASCMLTVMGIKARSMELELKGSYADVTKQMAANPRRISGIDVELYLPAAIVDNDRKVLERVGNTCPVMQSIHPDIKTAIQYHWDL</sequence>
<protein>
    <submittedName>
        <fullName evidence="1">OsmC family protein</fullName>
    </submittedName>
</protein>
<evidence type="ECO:0000313" key="1">
    <source>
        <dbReference type="EMBL" id="MCX2720002.1"/>
    </source>
</evidence>
<proteinExistence type="predicted"/>
<evidence type="ECO:0000313" key="2">
    <source>
        <dbReference type="Proteomes" id="UP001207116"/>
    </source>
</evidence>
<dbReference type="Pfam" id="PF02566">
    <property type="entry name" value="OsmC"/>
    <property type="match status" value="1"/>
</dbReference>
<dbReference type="EMBL" id="JAPFQP010000003">
    <property type="protein sequence ID" value="MCX2720002.1"/>
    <property type="molecule type" value="Genomic_DNA"/>
</dbReference>
<dbReference type="InterPro" id="IPR036102">
    <property type="entry name" value="OsmC/Ohrsf"/>
</dbReference>
<dbReference type="SUPFAM" id="SSF82784">
    <property type="entry name" value="OsmC-like"/>
    <property type="match status" value="1"/>
</dbReference>
<organism evidence="1 2">
    <name type="scientific">Lentiprolixibacter aurantiacus</name>
    <dbReference type="NCBI Taxonomy" id="2993939"/>
    <lineage>
        <taxon>Bacteria</taxon>
        <taxon>Pseudomonadati</taxon>
        <taxon>Bacteroidota</taxon>
        <taxon>Flavobacteriia</taxon>
        <taxon>Flavobacteriales</taxon>
        <taxon>Flavobacteriaceae</taxon>
        <taxon>Lentiprolixibacter</taxon>
    </lineage>
</organism>
<dbReference type="Gene3D" id="3.30.300.20">
    <property type="match status" value="1"/>
</dbReference>
<dbReference type="RefSeq" id="WP_266013338.1">
    <property type="nucleotide sequence ID" value="NZ_JAPFQP010000003.1"/>
</dbReference>
<gene>
    <name evidence="1" type="ORF">OO016_10355</name>
</gene>
<accession>A0AAE3SQ03</accession>
<keyword evidence="2" id="KW-1185">Reference proteome</keyword>
<comment type="caution">
    <text evidence="1">The sequence shown here is derived from an EMBL/GenBank/DDBJ whole genome shotgun (WGS) entry which is preliminary data.</text>
</comment>
<reference evidence="1" key="1">
    <citation type="submission" date="2022-11" db="EMBL/GenBank/DDBJ databases">
        <title>The characterization of three novel Bacteroidetes species and genomic analysis of their roles in tidal elemental geochemical cycles.</title>
        <authorList>
            <person name="Ma K.-J."/>
        </authorList>
    </citation>
    <scope>NUCLEOTIDE SEQUENCE</scope>
    <source>
        <strain evidence="1">M415</strain>
    </source>
</reference>
<dbReference type="PANTHER" id="PTHR39624:SF2">
    <property type="entry name" value="OSMC-LIKE PROTEIN"/>
    <property type="match status" value="1"/>
</dbReference>